<gene>
    <name evidence="4" type="ORF">PoB_006977100</name>
</gene>
<feature type="compositionally biased region" description="Polar residues" evidence="2">
    <location>
        <begin position="74"/>
        <end position="99"/>
    </location>
</feature>
<dbReference type="Pfam" id="PF02944">
    <property type="entry name" value="BESS"/>
    <property type="match status" value="1"/>
</dbReference>
<feature type="domain" description="BESS" evidence="3">
    <location>
        <begin position="15"/>
        <end position="54"/>
    </location>
</feature>
<keyword evidence="5" id="KW-1185">Reference proteome</keyword>
<sequence>MLKAAQRLATKHVESDEDEHFLKNLIPKMKLLSTVDKMKCQAEIHTVVLKYVEKASDSAVVQPERVYQTPPPNTSAYQYSPSAPAQHQISHNPQTTHMQNPIQYEEYQYTTTQYQQY</sequence>
<protein>
    <recommendedName>
        <fullName evidence="3">BESS domain-containing protein</fullName>
    </recommendedName>
</protein>
<dbReference type="GO" id="GO:0003677">
    <property type="term" value="F:DNA binding"/>
    <property type="evidence" value="ECO:0007669"/>
    <property type="project" value="InterPro"/>
</dbReference>
<proteinExistence type="predicted"/>
<evidence type="ECO:0000313" key="5">
    <source>
        <dbReference type="Proteomes" id="UP000735302"/>
    </source>
</evidence>
<dbReference type="Proteomes" id="UP000735302">
    <property type="component" value="Unassembled WGS sequence"/>
</dbReference>
<keyword evidence="1" id="KW-0539">Nucleus</keyword>
<reference evidence="4 5" key="1">
    <citation type="journal article" date="2021" name="Elife">
        <title>Chloroplast acquisition without the gene transfer in kleptoplastic sea slugs, Plakobranchus ocellatus.</title>
        <authorList>
            <person name="Maeda T."/>
            <person name="Takahashi S."/>
            <person name="Yoshida T."/>
            <person name="Shimamura S."/>
            <person name="Takaki Y."/>
            <person name="Nagai Y."/>
            <person name="Toyoda A."/>
            <person name="Suzuki Y."/>
            <person name="Arimoto A."/>
            <person name="Ishii H."/>
            <person name="Satoh N."/>
            <person name="Nishiyama T."/>
            <person name="Hasebe M."/>
            <person name="Maruyama T."/>
            <person name="Minagawa J."/>
            <person name="Obokata J."/>
            <person name="Shigenobu S."/>
        </authorList>
    </citation>
    <scope>NUCLEOTIDE SEQUENCE [LARGE SCALE GENOMIC DNA]</scope>
</reference>
<evidence type="ECO:0000259" key="3">
    <source>
        <dbReference type="PROSITE" id="PS51031"/>
    </source>
</evidence>
<feature type="region of interest" description="Disordered" evidence="2">
    <location>
        <begin position="65"/>
        <end position="99"/>
    </location>
</feature>
<evidence type="ECO:0000256" key="2">
    <source>
        <dbReference type="SAM" id="MobiDB-lite"/>
    </source>
</evidence>
<dbReference type="EMBL" id="BLXT01007857">
    <property type="protein sequence ID" value="GFO43266.1"/>
    <property type="molecule type" value="Genomic_DNA"/>
</dbReference>
<dbReference type="AlphaFoldDB" id="A0AAV4DGH5"/>
<comment type="subcellular location">
    <subcellularLocation>
        <location evidence="1">Nucleus</location>
    </subcellularLocation>
</comment>
<accession>A0AAV4DGH5</accession>
<dbReference type="PROSITE" id="PS51031">
    <property type="entry name" value="BESS"/>
    <property type="match status" value="1"/>
</dbReference>
<organism evidence="4 5">
    <name type="scientific">Plakobranchus ocellatus</name>
    <dbReference type="NCBI Taxonomy" id="259542"/>
    <lineage>
        <taxon>Eukaryota</taxon>
        <taxon>Metazoa</taxon>
        <taxon>Spiralia</taxon>
        <taxon>Lophotrochozoa</taxon>
        <taxon>Mollusca</taxon>
        <taxon>Gastropoda</taxon>
        <taxon>Heterobranchia</taxon>
        <taxon>Euthyneura</taxon>
        <taxon>Panpulmonata</taxon>
        <taxon>Sacoglossa</taxon>
        <taxon>Placobranchoidea</taxon>
        <taxon>Plakobranchidae</taxon>
        <taxon>Plakobranchus</taxon>
    </lineage>
</organism>
<evidence type="ECO:0000256" key="1">
    <source>
        <dbReference type="PROSITE-ProRule" id="PRU00371"/>
    </source>
</evidence>
<comment type="caution">
    <text evidence="4">The sequence shown here is derived from an EMBL/GenBank/DDBJ whole genome shotgun (WGS) entry which is preliminary data.</text>
</comment>
<name>A0AAV4DGH5_9GAST</name>
<evidence type="ECO:0000313" key="4">
    <source>
        <dbReference type="EMBL" id="GFO43266.1"/>
    </source>
</evidence>
<dbReference type="InterPro" id="IPR004210">
    <property type="entry name" value="BESS_motif"/>
</dbReference>
<dbReference type="GO" id="GO:0005634">
    <property type="term" value="C:nucleus"/>
    <property type="evidence" value="ECO:0007669"/>
    <property type="project" value="UniProtKB-SubCell"/>
</dbReference>